<feature type="compositionally biased region" description="Low complexity" evidence="1">
    <location>
        <begin position="414"/>
        <end position="424"/>
    </location>
</feature>
<name>A0A167VPR8_9HYPO</name>
<evidence type="ECO:0000256" key="1">
    <source>
        <dbReference type="SAM" id="MobiDB-lite"/>
    </source>
</evidence>
<comment type="caution">
    <text evidence="2">The sequence shown here is derived from an EMBL/GenBank/DDBJ whole genome shotgun (WGS) entry which is preliminary data.</text>
</comment>
<gene>
    <name evidence="2" type="ORF">SPI_04400</name>
</gene>
<proteinExistence type="predicted"/>
<organism evidence="2 3">
    <name type="scientific">Niveomyces insectorum RCEF 264</name>
    <dbReference type="NCBI Taxonomy" id="1081102"/>
    <lineage>
        <taxon>Eukaryota</taxon>
        <taxon>Fungi</taxon>
        <taxon>Dikarya</taxon>
        <taxon>Ascomycota</taxon>
        <taxon>Pezizomycotina</taxon>
        <taxon>Sordariomycetes</taxon>
        <taxon>Hypocreomycetidae</taxon>
        <taxon>Hypocreales</taxon>
        <taxon>Cordycipitaceae</taxon>
        <taxon>Niveomyces</taxon>
    </lineage>
</organism>
<dbReference type="EMBL" id="AZHD01000006">
    <property type="protein sequence ID" value="OAA62860.1"/>
    <property type="molecule type" value="Genomic_DNA"/>
</dbReference>
<dbReference type="STRING" id="1081102.A0A167VPR8"/>
<dbReference type="Proteomes" id="UP000076874">
    <property type="component" value="Unassembled WGS sequence"/>
</dbReference>
<feature type="compositionally biased region" description="Basic and acidic residues" evidence="1">
    <location>
        <begin position="238"/>
        <end position="266"/>
    </location>
</feature>
<protein>
    <submittedName>
        <fullName evidence="2">Uncharacterized protein</fullName>
    </submittedName>
</protein>
<feature type="region of interest" description="Disordered" evidence="1">
    <location>
        <begin position="850"/>
        <end position="877"/>
    </location>
</feature>
<accession>A0A167VPR8</accession>
<reference evidence="2 3" key="1">
    <citation type="journal article" date="2016" name="Genome Biol. Evol.">
        <title>Divergent and convergent evolution of fungal pathogenicity.</title>
        <authorList>
            <person name="Shang Y."/>
            <person name="Xiao G."/>
            <person name="Zheng P."/>
            <person name="Cen K."/>
            <person name="Zhan S."/>
            <person name="Wang C."/>
        </authorList>
    </citation>
    <scope>NUCLEOTIDE SEQUENCE [LARGE SCALE GENOMIC DNA]</scope>
    <source>
        <strain evidence="2 3">RCEF 264</strain>
    </source>
</reference>
<sequence>MSAPEPDGFTDEERALFAKLRIGEAGGLPLPEFIRPSQVVANTQPLAVAIFADWDALQRLVRPHAAQLWARWKQLKKKKRRAVLLDAWLRAAEASGSPATALPAPHRPDLAAWRRRERAIQKKEVEPNSPWSDDDVAAFLWPHLSLDDLADQPRLLWQLARARAWPAPDTFAAADLADTSLGKACLALRPRYLNQYSMLFSGRTTASAYGQLYTWDELQAKKEVEKKSGDNDDDDDDNGKLRAAAKDEKNGDNENSKDGEKDKHDNADEEMEDTFELRGTHPGEGLWILTIQARLYCFLHLAVAAVLGSEAVKQAQNTPELVYSDSGGGTGDGQDLSTVAGLGYSDTLAQSLEAPFGAPRTAVDLDLQTLLDLAYAKAIEAEDHVRAMRADPVYLRNTLQAWSAHRRERLQPEASTSGSPGHAAPAPPSAAPVADACLRRAFEQAETWHIVYAKVQLIAQQMEKHADAVAAARAQPPGGRLPHDVLLALYSLCHHLRSFENEPVGLLRVGAFASPPLRRYYRVRVEERKPKDDGGDSGKGGHDGSDDSETTLTVVPAEGVDAPPQLENTSSIVDDTNVDTEVVRDQTTAAILWALTGLQDDATRELLGRQTLLDELERALRWQREATARASGMSLSSPDETTTTTIVTPWVADQVATLALYAACARQLDRFQPWVGAYDRVLQQDATVRDILAMDFVKTMGRLRPLLANRLDGLEAVVAPFVSNESSRDGTTTAVDARNLAAFWVRVQQVLETNKALTPRLRTLLARPTPPPPTTPPTATAPENGKPPKRAVDKRAAKVFRALFHDAAARGSNTPAAVAWPDVVHALGAAGLDAVRLYASAWLFVPSTGVKPPTASTSNGTKQPGSPAPPTHPILFHEPWTASSKLTPAAARRMGERLNRAYGWDAWTFGTV</sequence>
<feature type="compositionally biased region" description="Basic and acidic residues" evidence="1">
    <location>
        <begin position="523"/>
        <end position="545"/>
    </location>
</feature>
<feature type="region of interest" description="Disordered" evidence="1">
    <location>
        <begin position="764"/>
        <end position="791"/>
    </location>
</feature>
<feature type="region of interest" description="Disordered" evidence="1">
    <location>
        <begin position="406"/>
        <end position="430"/>
    </location>
</feature>
<feature type="compositionally biased region" description="Polar residues" evidence="1">
    <location>
        <begin position="854"/>
        <end position="864"/>
    </location>
</feature>
<dbReference type="AlphaFoldDB" id="A0A167VPR8"/>
<feature type="region of interest" description="Disordered" evidence="1">
    <location>
        <begin position="224"/>
        <end position="275"/>
    </location>
</feature>
<dbReference type="OrthoDB" id="2922289at2759"/>
<evidence type="ECO:0000313" key="3">
    <source>
        <dbReference type="Proteomes" id="UP000076874"/>
    </source>
</evidence>
<feature type="region of interest" description="Disordered" evidence="1">
    <location>
        <begin position="523"/>
        <end position="550"/>
    </location>
</feature>
<evidence type="ECO:0000313" key="2">
    <source>
        <dbReference type="EMBL" id="OAA62860.1"/>
    </source>
</evidence>
<dbReference type="PANTHER" id="PTHR40788">
    <property type="entry name" value="CLR5 DOMAIN-CONTAINING PROTEIN-RELATED"/>
    <property type="match status" value="1"/>
</dbReference>
<keyword evidence="3" id="KW-1185">Reference proteome</keyword>
<dbReference type="PANTHER" id="PTHR40788:SF1">
    <property type="entry name" value="IPA PROTEIN"/>
    <property type="match status" value="1"/>
</dbReference>